<dbReference type="Proteomes" id="UP000262882">
    <property type="component" value="Unassembled WGS sequence"/>
</dbReference>
<comment type="caution">
    <text evidence="1">The sequence shown here is derived from an EMBL/GenBank/DDBJ whole genome shotgun (WGS) entry which is preliminary data.</text>
</comment>
<accession>A0A372GEI0</accession>
<sequence length="82" mass="9079">MRGGDVPISRDGAPRACDYEIRINGRVGESLRLAFEELSVTLNPAETVLRGRELDQAALYGILDRIQALGFELVEVRRLPPS</sequence>
<protein>
    <submittedName>
        <fullName evidence="1">Uncharacterized protein</fullName>
    </submittedName>
</protein>
<organism evidence="1 2">
    <name type="scientific">Actinomadura spongiicola</name>
    <dbReference type="NCBI Taxonomy" id="2303421"/>
    <lineage>
        <taxon>Bacteria</taxon>
        <taxon>Bacillati</taxon>
        <taxon>Actinomycetota</taxon>
        <taxon>Actinomycetes</taxon>
        <taxon>Streptosporangiales</taxon>
        <taxon>Thermomonosporaceae</taxon>
        <taxon>Actinomadura</taxon>
    </lineage>
</organism>
<reference evidence="1 2" key="1">
    <citation type="submission" date="2018-08" db="EMBL/GenBank/DDBJ databases">
        <title>Actinomadura spongicola sp. nov., isolated from marine sponge Leucetta chagosensis.</title>
        <authorList>
            <person name="Li L."/>
            <person name="Lin H.W."/>
        </authorList>
    </citation>
    <scope>NUCLEOTIDE SEQUENCE [LARGE SCALE GENOMIC DNA]</scope>
    <source>
        <strain evidence="1 2">LHW52907</strain>
    </source>
</reference>
<dbReference type="AlphaFoldDB" id="A0A372GEI0"/>
<evidence type="ECO:0000313" key="2">
    <source>
        <dbReference type="Proteomes" id="UP000262882"/>
    </source>
</evidence>
<proteinExistence type="predicted"/>
<gene>
    <name evidence="1" type="ORF">D0T12_21125</name>
</gene>
<name>A0A372GEI0_9ACTN</name>
<dbReference type="OrthoDB" id="4828421at2"/>
<keyword evidence="2" id="KW-1185">Reference proteome</keyword>
<dbReference type="EMBL" id="QVNQ01000006">
    <property type="protein sequence ID" value="RFS83777.1"/>
    <property type="molecule type" value="Genomic_DNA"/>
</dbReference>
<evidence type="ECO:0000313" key="1">
    <source>
        <dbReference type="EMBL" id="RFS83777.1"/>
    </source>
</evidence>